<keyword evidence="2" id="KW-1185">Reference proteome</keyword>
<organism evidence="1 2">
    <name type="scientific">Bdellovibrio reynosensis</name>
    <dbReference type="NCBI Taxonomy" id="2835041"/>
    <lineage>
        <taxon>Bacteria</taxon>
        <taxon>Pseudomonadati</taxon>
        <taxon>Bdellovibrionota</taxon>
        <taxon>Bdellovibrionia</taxon>
        <taxon>Bdellovibrionales</taxon>
        <taxon>Pseudobdellovibrionaceae</taxon>
        <taxon>Bdellovibrio</taxon>
    </lineage>
</organism>
<dbReference type="Proteomes" id="UP000830116">
    <property type="component" value="Chromosome"/>
</dbReference>
<accession>A0ABY4C915</accession>
<gene>
    <name evidence="1" type="ORF">MNR06_00495</name>
</gene>
<evidence type="ECO:0000313" key="2">
    <source>
        <dbReference type="Proteomes" id="UP000830116"/>
    </source>
</evidence>
<reference evidence="1" key="1">
    <citation type="submission" date="2022-03" db="EMBL/GenBank/DDBJ databases">
        <title>Genome Identification and Characterization of new species Bdellovibrio reynosense LBG001 sp. nov. from a Mexico soil sample.</title>
        <authorList>
            <person name="Camilli A."/>
            <person name="Ajao Y."/>
            <person name="Guo X."/>
        </authorList>
    </citation>
    <scope>NUCLEOTIDE SEQUENCE</scope>
    <source>
        <strain evidence="1">LBG001</strain>
    </source>
</reference>
<dbReference type="RefSeq" id="WP_243537870.1">
    <property type="nucleotide sequence ID" value="NZ_CP093442.1"/>
</dbReference>
<evidence type="ECO:0000313" key="1">
    <source>
        <dbReference type="EMBL" id="UOF01430.1"/>
    </source>
</evidence>
<dbReference type="PROSITE" id="PS51257">
    <property type="entry name" value="PROKAR_LIPOPROTEIN"/>
    <property type="match status" value="1"/>
</dbReference>
<name>A0ABY4C915_9BACT</name>
<dbReference type="EMBL" id="CP093442">
    <property type="protein sequence ID" value="UOF01430.1"/>
    <property type="molecule type" value="Genomic_DNA"/>
</dbReference>
<protein>
    <recommendedName>
        <fullName evidence="3">Tetratricopeptide repeat protein</fullName>
    </recommendedName>
</protein>
<evidence type="ECO:0008006" key="3">
    <source>
        <dbReference type="Google" id="ProtNLM"/>
    </source>
</evidence>
<dbReference type="SUPFAM" id="SSF48452">
    <property type="entry name" value="TPR-like"/>
    <property type="match status" value="1"/>
</dbReference>
<dbReference type="InterPro" id="IPR011990">
    <property type="entry name" value="TPR-like_helical_dom_sf"/>
</dbReference>
<proteinExistence type="predicted"/>
<sequence length="243" mass="27475">MTVLVRFSLIVAIFFVVSCQSKEEPTSRKHQLSKGFVLLDQGRYSEAILYFENLAKKDPHFHVRLALASAYSARAQIDTKKLISVVALTEISLEKDFAKTNLEQSTVQVLQALEEFHTAWSMLPVLSGSARDDIRKALVVLKDDPKPSVRLYSAALRILQINGVIAEGLDQFTVLNTKKTCSKNLKPYFDWSLRIFDELIILTHDIELARPENHKACADARARLASIKNEALKVSWPKDNQCF</sequence>